<dbReference type="GO" id="GO:0016020">
    <property type="term" value="C:membrane"/>
    <property type="evidence" value="ECO:0007669"/>
    <property type="project" value="UniProtKB-SubCell"/>
</dbReference>
<keyword evidence="5 11" id="KW-0812">Transmembrane</keyword>
<dbReference type="InterPro" id="IPR001478">
    <property type="entry name" value="PDZ"/>
</dbReference>
<dbReference type="PANTHER" id="PTHR42837:SF2">
    <property type="entry name" value="MEMBRANE METALLOPROTEASE ARASP2, CHLOROPLASTIC-RELATED"/>
    <property type="match status" value="1"/>
</dbReference>
<comment type="subcellular location">
    <subcellularLocation>
        <location evidence="2">Membrane</location>
        <topology evidence="2">Multi-pass membrane protein</topology>
    </subcellularLocation>
</comment>
<dbReference type="Proteomes" id="UP000321685">
    <property type="component" value="Unassembled WGS sequence"/>
</dbReference>
<evidence type="ECO:0000259" key="12">
    <source>
        <dbReference type="PROSITE" id="PS50106"/>
    </source>
</evidence>
<feature type="domain" description="PDZ" evidence="12">
    <location>
        <begin position="153"/>
        <end position="203"/>
    </location>
</feature>
<proteinExistence type="inferred from homology"/>
<dbReference type="InterPro" id="IPR004387">
    <property type="entry name" value="Pept_M50_Zn"/>
</dbReference>
<dbReference type="EMBL" id="BJVJ01000107">
    <property type="protein sequence ID" value="GEL26722.1"/>
    <property type="molecule type" value="Genomic_DNA"/>
</dbReference>
<dbReference type="PROSITE" id="PS50106">
    <property type="entry name" value="PDZ"/>
    <property type="match status" value="1"/>
</dbReference>
<evidence type="ECO:0000256" key="10">
    <source>
        <dbReference type="ARBA" id="ARBA00023136"/>
    </source>
</evidence>
<evidence type="ECO:0000256" key="3">
    <source>
        <dbReference type="ARBA" id="ARBA00007931"/>
    </source>
</evidence>
<sequence length="398" mass="42512">MAFAFGVVLFALGIAISIALHEAGHLVTAKAFGMRVRRYYIGFGPKIFSFRRGETEYGMKWIPAGGFCDIAGMTALDEVTEEERPRAFFRKPTWQRVVVLSAGSATHFLIGIVLIYVLALTSGLPNVADTATAGQISCAANQTSPSALEPCGPGVAAPAADAGLRPGDTIVSVAGTATPTWTDAVKLIQAADGPTPIVVERGGERLTLTMDVAKVQRLDPQTGAPREVGAIGVSQKLIFDYNPLTAVPATFAYTGQMFAQVWQGLMMFPEKVPRLIDAISGGERDLETPVSVVGASVIGGDLAERGLWQVFVQLLVVLNLFVGVFNLLPLLPLDGGHIAVNLYERVRDWIRARLGKVAMPPVDYTKLLPLTYVVILIGGAVSLLTLTADIVNPIRPFQ</sequence>
<dbReference type="RefSeq" id="WP_147115280.1">
    <property type="nucleotide sequence ID" value="NZ_BJVJ01000107.1"/>
</dbReference>
<keyword evidence="14" id="KW-1185">Reference proteome</keyword>
<evidence type="ECO:0000313" key="14">
    <source>
        <dbReference type="Proteomes" id="UP000321685"/>
    </source>
</evidence>
<comment type="caution">
    <text evidence="13">The sequence shown here is derived from an EMBL/GenBank/DDBJ whole genome shotgun (WGS) entry which is preliminary data.</text>
</comment>
<accession>A0A511DPH6</accession>
<dbReference type="OrthoDB" id="9782003at2"/>
<evidence type="ECO:0000256" key="1">
    <source>
        <dbReference type="ARBA" id="ARBA00001947"/>
    </source>
</evidence>
<feature type="transmembrane region" description="Helical" evidence="11">
    <location>
        <begin position="97"/>
        <end position="119"/>
    </location>
</feature>
<keyword evidence="7" id="KW-0862">Zinc</keyword>
<evidence type="ECO:0000256" key="6">
    <source>
        <dbReference type="ARBA" id="ARBA00022801"/>
    </source>
</evidence>
<gene>
    <name evidence="13" type="primary">rip1</name>
    <name evidence="13" type="ORF">PSU4_56760</name>
</gene>
<keyword evidence="6" id="KW-0378">Hydrolase</keyword>
<dbReference type="CDD" id="cd23081">
    <property type="entry name" value="cpPDZ_EcRseP-like"/>
    <property type="match status" value="1"/>
</dbReference>
<evidence type="ECO:0000256" key="5">
    <source>
        <dbReference type="ARBA" id="ARBA00022692"/>
    </source>
</evidence>
<protein>
    <submittedName>
        <fullName evidence="13">Zinc metalloprotease Rip1</fullName>
    </submittedName>
</protein>
<comment type="similarity">
    <text evidence="3">Belongs to the peptidase M50B family.</text>
</comment>
<evidence type="ECO:0000256" key="7">
    <source>
        <dbReference type="ARBA" id="ARBA00022833"/>
    </source>
</evidence>
<name>A0A511DPH6_9PSEU</name>
<keyword evidence="8 11" id="KW-1133">Transmembrane helix</keyword>
<feature type="transmembrane region" description="Helical" evidence="11">
    <location>
        <begin position="370"/>
        <end position="391"/>
    </location>
</feature>
<dbReference type="Pfam" id="PF02163">
    <property type="entry name" value="Peptidase_M50"/>
    <property type="match status" value="1"/>
</dbReference>
<evidence type="ECO:0000256" key="8">
    <source>
        <dbReference type="ARBA" id="ARBA00022989"/>
    </source>
</evidence>
<keyword evidence="4 13" id="KW-0645">Protease</keyword>
<evidence type="ECO:0000256" key="2">
    <source>
        <dbReference type="ARBA" id="ARBA00004141"/>
    </source>
</evidence>
<dbReference type="Pfam" id="PF17820">
    <property type="entry name" value="PDZ_6"/>
    <property type="match status" value="1"/>
</dbReference>
<dbReference type="InterPro" id="IPR041489">
    <property type="entry name" value="PDZ_6"/>
</dbReference>
<evidence type="ECO:0000313" key="13">
    <source>
        <dbReference type="EMBL" id="GEL26722.1"/>
    </source>
</evidence>
<feature type="transmembrane region" description="Helical" evidence="11">
    <location>
        <begin position="310"/>
        <end position="331"/>
    </location>
</feature>
<dbReference type="SUPFAM" id="SSF50156">
    <property type="entry name" value="PDZ domain-like"/>
    <property type="match status" value="1"/>
</dbReference>
<keyword evidence="10 11" id="KW-0472">Membrane</keyword>
<dbReference type="CDD" id="cd06163">
    <property type="entry name" value="S2P-M50_PDZ_RseP-like"/>
    <property type="match status" value="1"/>
</dbReference>
<keyword evidence="9 13" id="KW-0482">Metalloprotease</keyword>
<reference evidence="13 14" key="1">
    <citation type="submission" date="2019-07" db="EMBL/GenBank/DDBJ databases">
        <title>Whole genome shotgun sequence of Pseudonocardia sulfidoxydans NBRC 16205.</title>
        <authorList>
            <person name="Hosoyama A."/>
            <person name="Uohara A."/>
            <person name="Ohji S."/>
            <person name="Ichikawa N."/>
        </authorList>
    </citation>
    <scope>NUCLEOTIDE SEQUENCE [LARGE SCALE GENOMIC DNA]</scope>
    <source>
        <strain evidence="13 14">NBRC 16205</strain>
    </source>
</reference>
<dbReference type="GO" id="GO:0006508">
    <property type="term" value="P:proteolysis"/>
    <property type="evidence" value="ECO:0007669"/>
    <property type="project" value="UniProtKB-KW"/>
</dbReference>
<dbReference type="Gene3D" id="2.30.42.10">
    <property type="match status" value="1"/>
</dbReference>
<evidence type="ECO:0000256" key="11">
    <source>
        <dbReference type="SAM" id="Phobius"/>
    </source>
</evidence>
<dbReference type="AlphaFoldDB" id="A0A511DPH6"/>
<dbReference type="InterPro" id="IPR036034">
    <property type="entry name" value="PDZ_sf"/>
</dbReference>
<evidence type="ECO:0000256" key="4">
    <source>
        <dbReference type="ARBA" id="ARBA00022670"/>
    </source>
</evidence>
<dbReference type="InterPro" id="IPR008915">
    <property type="entry name" value="Peptidase_M50"/>
</dbReference>
<comment type="cofactor">
    <cofactor evidence="1">
        <name>Zn(2+)</name>
        <dbReference type="ChEBI" id="CHEBI:29105"/>
    </cofactor>
</comment>
<dbReference type="GO" id="GO:0004222">
    <property type="term" value="F:metalloendopeptidase activity"/>
    <property type="evidence" value="ECO:0007669"/>
    <property type="project" value="InterPro"/>
</dbReference>
<dbReference type="PANTHER" id="PTHR42837">
    <property type="entry name" value="REGULATOR OF SIGMA-E PROTEASE RSEP"/>
    <property type="match status" value="1"/>
</dbReference>
<evidence type="ECO:0000256" key="9">
    <source>
        <dbReference type="ARBA" id="ARBA00023049"/>
    </source>
</evidence>
<organism evidence="13 14">
    <name type="scientific">Pseudonocardia sulfidoxydans NBRC 16205</name>
    <dbReference type="NCBI Taxonomy" id="1223511"/>
    <lineage>
        <taxon>Bacteria</taxon>
        <taxon>Bacillati</taxon>
        <taxon>Actinomycetota</taxon>
        <taxon>Actinomycetes</taxon>
        <taxon>Pseudonocardiales</taxon>
        <taxon>Pseudonocardiaceae</taxon>
        <taxon>Pseudonocardia</taxon>
    </lineage>
</organism>